<feature type="region of interest" description="Disordered" evidence="1">
    <location>
        <begin position="260"/>
        <end position="281"/>
    </location>
</feature>
<feature type="region of interest" description="Disordered" evidence="1">
    <location>
        <begin position="30"/>
        <end position="104"/>
    </location>
</feature>
<sequence length="281" mass="31269">MAGKRKRKAVSHALHSELTEYSSLLRALSTSDTLDLARRLTEPPPPTKRKKRTAKSALGNLQLEAPPEEYQGPLAEGEETQPPTAGSSQLPPEEPEGEQQRVRKRDTWTRWPLLPTDLHVPEWGLDDEIEPLVRQCLRNNPHPTDEDGEPDDTPSWLPHLTESASVFLSSVFALLSHHTPARPQSMQDRLNPIDWKMVLDILGTCGDVDATVITTVKARMEAIYGPYDSPAIGRLQTRAEAKSRAAAAFDEADDALFVAPRPTKRQPKRVLEEVESDDLDG</sequence>
<evidence type="ECO:0000313" key="3">
    <source>
        <dbReference type="Proteomes" id="UP001218218"/>
    </source>
</evidence>
<dbReference type="AlphaFoldDB" id="A0AAD6ZSV2"/>
<proteinExistence type="predicted"/>
<evidence type="ECO:0000256" key="1">
    <source>
        <dbReference type="SAM" id="MobiDB-lite"/>
    </source>
</evidence>
<organism evidence="2 3">
    <name type="scientific">Mycena albidolilacea</name>
    <dbReference type="NCBI Taxonomy" id="1033008"/>
    <lineage>
        <taxon>Eukaryota</taxon>
        <taxon>Fungi</taxon>
        <taxon>Dikarya</taxon>
        <taxon>Basidiomycota</taxon>
        <taxon>Agaricomycotina</taxon>
        <taxon>Agaricomycetes</taxon>
        <taxon>Agaricomycetidae</taxon>
        <taxon>Agaricales</taxon>
        <taxon>Marasmiineae</taxon>
        <taxon>Mycenaceae</taxon>
        <taxon>Mycena</taxon>
    </lineage>
</organism>
<gene>
    <name evidence="2" type="ORF">DFH08DRAFT_252669</name>
</gene>
<dbReference type="EMBL" id="JARIHO010000029">
    <property type="protein sequence ID" value="KAJ7337361.1"/>
    <property type="molecule type" value="Genomic_DNA"/>
</dbReference>
<comment type="caution">
    <text evidence="2">The sequence shown here is derived from an EMBL/GenBank/DDBJ whole genome shotgun (WGS) entry which is preliminary data.</text>
</comment>
<name>A0AAD6ZSV2_9AGAR</name>
<protein>
    <submittedName>
        <fullName evidence="2">Uncharacterized protein</fullName>
    </submittedName>
</protein>
<keyword evidence="3" id="KW-1185">Reference proteome</keyword>
<reference evidence="2" key="1">
    <citation type="submission" date="2023-03" db="EMBL/GenBank/DDBJ databases">
        <title>Massive genome expansion in bonnet fungi (Mycena s.s.) driven by repeated elements and novel gene families across ecological guilds.</title>
        <authorList>
            <consortium name="Lawrence Berkeley National Laboratory"/>
            <person name="Harder C.B."/>
            <person name="Miyauchi S."/>
            <person name="Viragh M."/>
            <person name="Kuo A."/>
            <person name="Thoen E."/>
            <person name="Andreopoulos B."/>
            <person name="Lu D."/>
            <person name="Skrede I."/>
            <person name="Drula E."/>
            <person name="Henrissat B."/>
            <person name="Morin E."/>
            <person name="Kohler A."/>
            <person name="Barry K."/>
            <person name="LaButti K."/>
            <person name="Morin E."/>
            <person name="Salamov A."/>
            <person name="Lipzen A."/>
            <person name="Mereny Z."/>
            <person name="Hegedus B."/>
            <person name="Baldrian P."/>
            <person name="Stursova M."/>
            <person name="Weitz H."/>
            <person name="Taylor A."/>
            <person name="Grigoriev I.V."/>
            <person name="Nagy L.G."/>
            <person name="Martin F."/>
            <person name="Kauserud H."/>
        </authorList>
    </citation>
    <scope>NUCLEOTIDE SEQUENCE</scope>
    <source>
        <strain evidence="2">CBHHK002</strain>
    </source>
</reference>
<feature type="compositionally biased region" description="Polar residues" evidence="1">
    <location>
        <begin position="81"/>
        <end position="90"/>
    </location>
</feature>
<evidence type="ECO:0000313" key="2">
    <source>
        <dbReference type="EMBL" id="KAJ7337361.1"/>
    </source>
</evidence>
<dbReference type="Proteomes" id="UP001218218">
    <property type="component" value="Unassembled WGS sequence"/>
</dbReference>
<accession>A0AAD6ZSV2</accession>